<dbReference type="PANTHER" id="PTHR42928">
    <property type="entry name" value="TRICARBOXYLATE-BINDING PROTEIN"/>
    <property type="match status" value="1"/>
</dbReference>
<comment type="caution">
    <text evidence="3">The sequence shown here is derived from an EMBL/GenBank/DDBJ whole genome shotgun (WGS) entry which is preliminary data.</text>
</comment>
<dbReference type="Gene3D" id="3.40.190.150">
    <property type="entry name" value="Bordetella uptake gene, domain 1"/>
    <property type="match status" value="1"/>
</dbReference>
<dbReference type="SUPFAM" id="SSF53850">
    <property type="entry name" value="Periplasmic binding protein-like II"/>
    <property type="match status" value="1"/>
</dbReference>
<dbReference type="RefSeq" id="WP_345247698.1">
    <property type="nucleotide sequence ID" value="NZ_BAABFO010000005.1"/>
</dbReference>
<dbReference type="InterPro" id="IPR042100">
    <property type="entry name" value="Bug_dom1"/>
</dbReference>
<protein>
    <submittedName>
        <fullName evidence="3">Tripartite tricarboxylate transporter substrate binding protein</fullName>
    </submittedName>
</protein>
<comment type="similarity">
    <text evidence="1">Belongs to the UPF0065 (bug) family.</text>
</comment>
<dbReference type="PIRSF" id="PIRSF017082">
    <property type="entry name" value="YflP"/>
    <property type="match status" value="1"/>
</dbReference>
<dbReference type="InterPro" id="IPR005064">
    <property type="entry name" value="BUG"/>
</dbReference>
<dbReference type="Pfam" id="PF03401">
    <property type="entry name" value="TctC"/>
    <property type="match status" value="1"/>
</dbReference>
<name>A0ABP8GPW5_9BURK</name>
<evidence type="ECO:0000256" key="1">
    <source>
        <dbReference type="ARBA" id="ARBA00006987"/>
    </source>
</evidence>
<reference evidence="4" key="1">
    <citation type="journal article" date="2019" name="Int. J. Syst. Evol. Microbiol.">
        <title>The Global Catalogue of Microorganisms (GCM) 10K type strain sequencing project: providing services to taxonomists for standard genome sequencing and annotation.</title>
        <authorList>
            <consortium name="The Broad Institute Genomics Platform"/>
            <consortium name="The Broad Institute Genome Sequencing Center for Infectious Disease"/>
            <person name="Wu L."/>
            <person name="Ma J."/>
        </authorList>
    </citation>
    <scope>NUCLEOTIDE SEQUENCE [LARGE SCALE GENOMIC DNA]</scope>
    <source>
        <strain evidence="4">JCM 17666</strain>
    </source>
</reference>
<dbReference type="CDD" id="cd13578">
    <property type="entry name" value="PBP2_Bug27"/>
    <property type="match status" value="1"/>
</dbReference>
<dbReference type="PANTHER" id="PTHR42928:SF5">
    <property type="entry name" value="BLR1237 PROTEIN"/>
    <property type="match status" value="1"/>
</dbReference>
<accession>A0ABP8GPW5</accession>
<evidence type="ECO:0000256" key="2">
    <source>
        <dbReference type="SAM" id="SignalP"/>
    </source>
</evidence>
<keyword evidence="4" id="KW-1185">Reference proteome</keyword>
<dbReference type="Proteomes" id="UP001501671">
    <property type="component" value="Unassembled WGS sequence"/>
</dbReference>
<dbReference type="Gene3D" id="3.40.190.10">
    <property type="entry name" value="Periplasmic binding protein-like II"/>
    <property type="match status" value="1"/>
</dbReference>
<feature type="chain" id="PRO_5046217984" evidence="2">
    <location>
        <begin position="33"/>
        <end position="330"/>
    </location>
</feature>
<sequence length="330" mass="34611">MLTNAIAWRRCRNVLAALIATAAGAGSAWAQAYPTKQIHVIVMHSPGSSGDTVARTVIPRMSEILGQPMVIENQAGLGGVVGATQLSRADKDGYTLGVVSLNYAINPSLTKVTYDPIKDIVPVSIMTSGQAMLTVNSKVPAKNLQELLAYARSKPEQQKLTYGSPGVGSVFHLAFELLASATNTHWLHVPYKTSSGFMTDLMGGQIDAGFVSPGLAVPLIKAGKVRPIAVGSLERAKVLPDVPTLDESGVPGYDVNSWVALLAPAGTPDAVIDKLNATAVKVLRMPEVVNSLAEAGYGVTASSPQEAQATIKSDLAKYAKVIKDAGIQIQ</sequence>
<keyword evidence="2" id="KW-0732">Signal</keyword>
<evidence type="ECO:0000313" key="4">
    <source>
        <dbReference type="Proteomes" id="UP001501671"/>
    </source>
</evidence>
<feature type="signal peptide" evidence="2">
    <location>
        <begin position="1"/>
        <end position="32"/>
    </location>
</feature>
<dbReference type="EMBL" id="BAABFO010000005">
    <property type="protein sequence ID" value="GAA4328271.1"/>
    <property type="molecule type" value="Genomic_DNA"/>
</dbReference>
<evidence type="ECO:0000313" key="3">
    <source>
        <dbReference type="EMBL" id="GAA4328271.1"/>
    </source>
</evidence>
<organism evidence="3 4">
    <name type="scientific">Pigmentiphaga soli</name>
    <dbReference type="NCBI Taxonomy" id="1007095"/>
    <lineage>
        <taxon>Bacteria</taxon>
        <taxon>Pseudomonadati</taxon>
        <taxon>Pseudomonadota</taxon>
        <taxon>Betaproteobacteria</taxon>
        <taxon>Burkholderiales</taxon>
        <taxon>Alcaligenaceae</taxon>
        <taxon>Pigmentiphaga</taxon>
    </lineage>
</organism>
<gene>
    <name evidence="3" type="ORF">GCM10023144_13910</name>
</gene>
<proteinExistence type="inferred from homology"/>